<dbReference type="Pfam" id="PF22768">
    <property type="entry name" value="SPP1_Dit"/>
    <property type="match status" value="1"/>
</dbReference>
<dbReference type="EMBL" id="JACHEP010000013">
    <property type="protein sequence ID" value="MBB5325204.1"/>
    <property type="molecule type" value="Genomic_DNA"/>
</dbReference>
<organism evidence="3 4">
    <name type="scientific">Anoxybacteroides tepidamans</name>
    <dbReference type="NCBI Taxonomy" id="265948"/>
    <lineage>
        <taxon>Bacteria</taxon>
        <taxon>Bacillati</taxon>
        <taxon>Bacillota</taxon>
        <taxon>Bacilli</taxon>
        <taxon>Bacillales</taxon>
        <taxon>Anoxybacillaceae</taxon>
        <taxon>Anoxybacteroides</taxon>
    </lineage>
</organism>
<dbReference type="AlphaFoldDB" id="A0A7W8IRC9"/>
<protein>
    <recommendedName>
        <fullName evidence="5">Phage tail family protein</fullName>
    </recommendedName>
</protein>
<dbReference type="Gene3D" id="2.40.30.200">
    <property type="match status" value="1"/>
</dbReference>
<evidence type="ECO:0000259" key="2">
    <source>
        <dbReference type="Pfam" id="PF22768"/>
    </source>
</evidence>
<sequence length="285" mass="31958">MQRIIFTNARGQSVELKSSAPFLLQSVDGLGDVDADTQTQKSPFQDGSTYIDSVLQERAISLEIVIIASDKPTLLQQRQYLASVFNPKLGQGILRYENGEVVREIEAVPDGVPVFPSGRENRGPFFQKALANLLCPNPYWKSTEITEEPTFEPLFQFPFEGVFEIGVQRDNRIIVNDGDAPTPVFIEFYGPAVNPKITNKTTGEFIKVNQTLQEGEVMKIDTTPGKKSVYFVQPDGTERNVFNWIDLESTFFQLVVGENEIEYSADSDIQGAIVNIRYNKLYNAV</sequence>
<feature type="domain" description="Siphovirus-type tail component C-terminal" evidence="2">
    <location>
        <begin position="177"/>
        <end position="281"/>
    </location>
</feature>
<dbReference type="Pfam" id="PF05709">
    <property type="entry name" value="Sipho_tail"/>
    <property type="match status" value="1"/>
</dbReference>
<dbReference type="InterPro" id="IPR054738">
    <property type="entry name" value="Siphovirus-type_tail_C"/>
</dbReference>
<evidence type="ECO:0000313" key="4">
    <source>
        <dbReference type="Proteomes" id="UP000520011"/>
    </source>
</evidence>
<dbReference type="Gene3D" id="2.60.120.860">
    <property type="match status" value="1"/>
</dbReference>
<evidence type="ECO:0000259" key="1">
    <source>
        <dbReference type="Pfam" id="PF05709"/>
    </source>
</evidence>
<proteinExistence type="predicted"/>
<accession>A0A7W8IRC9</accession>
<evidence type="ECO:0008006" key="5">
    <source>
        <dbReference type="Google" id="ProtNLM"/>
    </source>
</evidence>
<comment type="caution">
    <text evidence="3">The sequence shown here is derived from an EMBL/GenBank/DDBJ whole genome shotgun (WGS) entry which is preliminary data.</text>
</comment>
<dbReference type="InterPro" id="IPR008841">
    <property type="entry name" value="Siphovirus-type_tail_N"/>
</dbReference>
<dbReference type="RefSeq" id="WP_183254534.1">
    <property type="nucleotide sequence ID" value="NZ_JACHEP010000013.1"/>
</dbReference>
<reference evidence="3 4" key="1">
    <citation type="submission" date="2020-08" db="EMBL/GenBank/DDBJ databases">
        <title>Genomic Encyclopedia of Type Strains, Phase IV (KMG-IV): sequencing the most valuable type-strain genomes for metagenomic binning, comparative biology and taxonomic classification.</title>
        <authorList>
            <person name="Goeker M."/>
        </authorList>
    </citation>
    <scope>NUCLEOTIDE SEQUENCE [LARGE SCALE GENOMIC DNA]</scope>
    <source>
        <strain evidence="3 4">DSM 16325</strain>
    </source>
</reference>
<gene>
    <name evidence="3" type="ORF">HNQ34_002304</name>
</gene>
<feature type="domain" description="Siphovirus-type tail component RIFT-related" evidence="1">
    <location>
        <begin position="10"/>
        <end position="110"/>
    </location>
</feature>
<name>A0A7W8IRC9_9BACL</name>
<dbReference type="Proteomes" id="UP000520011">
    <property type="component" value="Unassembled WGS sequence"/>
</dbReference>
<keyword evidence="4" id="KW-1185">Reference proteome</keyword>
<evidence type="ECO:0000313" key="3">
    <source>
        <dbReference type="EMBL" id="MBB5325204.1"/>
    </source>
</evidence>